<evidence type="ECO:0000256" key="4">
    <source>
        <dbReference type="ARBA" id="ARBA00022679"/>
    </source>
</evidence>
<dbReference type="PROSITE" id="PS50109">
    <property type="entry name" value="HIS_KIN"/>
    <property type="match status" value="1"/>
</dbReference>
<evidence type="ECO:0000259" key="9">
    <source>
        <dbReference type="PROSITE" id="PS50110"/>
    </source>
</evidence>
<reference evidence="10" key="1">
    <citation type="submission" date="2021-02" db="EMBL/GenBank/DDBJ databases">
        <title>Skermanella TT6 skin isolate.</title>
        <authorList>
            <person name="Lee K."/>
            <person name="Ganzorig M."/>
        </authorList>
    </citation>
    <scope>NUCLEOTIDE SEQUENCE</scope>
    <source>
        <strain evidence="10">TT6</strain>
    </source>
</reference>
<dbReference type="Pfam" id="PF00072">
    <property type="entry name" value="Response_reg"/>
    <property type="match status" value="1"/>
</dbReference>
<dbReference type="CDD" id="cd17546">
    <property type="entry name" value="REC_hyHK_CKI1_RcsC-like"/>
    <property type="match status" value="1"/>
</dbReference>
<evidence type="ECO:0000256" key="3">
    <source>
        <dbReference type="ARBA" id="ARBA00022553"/>
    </source>
</evidence>
<feature type="domain" description="Histidine kinase" evidence="8">
    <location>
        <begin position="138"/>
        <end position="372"/>
    </location>
</feature>
<dbReference type="InterPro" id="IPR011006">
    <property type="entry name" value="CheY-like_superfamily"/>
</dbReference>
<dbReference type="RefSeq" id="WP_201079339.1">
    <property type="nucleotide sequence ID" value="NZ_CP067420.1"/>
</dbReference>
<dbReference type="InterPro" id="IPR004358">
    <property type="entry name" value="Sig_transdc_His_kin-like_C"/>
</dbReference>
<dbReference type="SUPFAM" id="SSF47384">
    <property type="entry name" value="Homodimeric domain of signal transducing histidine kinase"/>
    <property type="match status" value="1"/>
</dbReference>
<dbReference type="SUPFAM" id="SSF55785">
    <property type="entry name" value="PYP-like sensor domain (PAS domain)"/>
    <property type="match status" value="1"/>
</dbReference>
<dbReference type="PROSITE" id="PS50110">
    <property type="entry name" value="RESPONSE_REGULATORY"/>
    <property type="match status" value="1"/>
</dbReference>
<evidence type="ECO:0000259" key="8">
    <source>
        <dbReference type="PROSITE" id="PS50109"/>
    </source>
</evidence>
<feature type="domain" description="Response regulatory" evidence="9">
    <location>
        <begin position="409"/>
        <end position="526"/>
    </location>
</feature>
<dbReference type="SMART" id="SM00388">
    <property type="entry name" value="HisKA"/>
    <property type="match status" value="1"/>
</dbReference>
<sequence length="534" mass="55190">MLGALMAATFDGMAFLKAVRDPNGRVVDFRWLLINEEGARLMGRRSADLIGRRLTATLPDLVPGGLPDRLAAVAESGEGARFAGPSCGTRASVEQFDYSAVSIDDGVALGFRPARSFGGATAEDARHAERSKATFLSLMSHEIRTPLNGVVCALDLLAEGVAPEDRDAFMETARNSGRDLARVIDEILDFAKLESEPVELLDCPFRLTDVVAAEIDAVIRTAEAKGLTIACRTDAALSRTVRGDRQKLARILRNLLSNAIKFTEAGGLAVALESAAGSLGPIAGDAAGDRGGELVSFVLSVTDSGIGIDPGYRASLFEAFSQADWSMNRRYGGCGLGLAVASRLAAAMGGRLTVLSEPGTGSSFRLHLTMRAADGPGTSPASTSGTVRPLPAGRQAAAPGPASGGNRPKILLADASEASRLVTGLMLMRAGFLVHTATTGRSAVDAAGRTLFQAVLLDMAMPDMAGLSMASSIGAPGGVNAGTPIIGMTAHADAAEAARWRAAGLGGLLVKPFQKRDLLEMLGICMGGSALAAE</sequence>
<dbReference type="SUPFAM" id="SSF52172">
    <property type="entry name" value="CheY-like"/>
    <property type="match status" value="1"/>
</dbReference>
<dbReference type="InterPro" id="IPR036890">
    <property type="entry name" value="HATPase_C_sf"/>
</dbReference>
<feature type="region of interest" description="Disordered" evidence="7">
    <location>
        <begin position="373"/>
        <end position="407"/>
    </location>
</feature>
<dbReference type="Proteomes" id="UP000595197">
    <property type="component" value="Chromosome"/>
</dbReference>
<name>A0ABX7BB78_9PROT</name>
<dbReference type="PRINTS" id="PR00344">
    <property type="entry name" value="BCTRLSENSOR"/>
</dbReference>
<accession>A0ABX7BB78</accession>
<dbReference type="InterPro" id="IPR035965">
    <property type="entry name" value="PAS-like_dom_sf"/>
</dbReference>
<keyword evidence="3 6" id="KW-0597">Phosphoprotein</keyword>
<proteinExistence type="predicted"/>
<evidence type="ECO:0000313" key="10">
    <source>
        <dbReference type="EMBL" id="QQP91437.1"/>
    </source>
</evidence>
<dbReference type="CDD" id="cd00082">
    <property type="entry name" value="HisKA"/>
    <property type="match status" value="1"/>
</dbReference>
<dbReference type="SMART" id="SM00387">
    <property type="entry name" value="HATPase_c"/>
    <property type="match status" value="1"/>
</dbReference>
<evidence type="ECO:0000256" key="5">
    <source>
        <dbReference type="ARBA" id="ARBA00022777"/>
    </source>
</evidence>
<organism evidence="10 11">
    <name type="scientific">Skermanella cutis</name>
    <dbReference type="NCBI Taxonomy" id="2775420"/>
    <lineage>
        <taxon>Bacteria</taxon>
        <taxon>Pseudomonadati</taxon>
        <taxon>Pseudomonadota</taxon>
        <taxon>Alphaproteobacteria</taxon>
        <taxon>Rhodospirillales</taxon>
        <taxon>Azospirillaceae</taxon>
        <taxon>Skermanella</taxon>
    </lineage>
</organism>
<dbReference type="InterPro" id="IPR005467">
    <property type="entry name" value="His_kinase_dom"/>
</dbReference>
<evidence type="ECO:0000256" key="1">
    <source>
        <dbReference type="ARBA" id="ARBA00000085"/>
    </source>
</evidence>
<feature type="compositionally biased region" description="Low complexity" evidence="7">
    <location>
        <begin position="388"/>
        <end position="407"/>
    </location>
</feature>
<dbReference type="PANTHER" id="PTHR43047:SF64">
    <property type="entry name" value="HISTIDINE KINASE CONTAINING CHEY-HOMOLOGOUS RECEIVER DOMAIN AND PAS DOMAIN-RELATED"/>
    <property type="match status" value="1"/>
</dbReference>
<keyword evidence="5" id="KW-0418">Kinase</keyword>
<evidence type="ECO:0000256" key="6">
    <source>
        <dbReference type="PROSITE-ProRule" id="PRU00169"/>
    </source>
</evidence>
<dbReference type="Gene3D" id="3.30.450.20">
    <property type="entry name" value="PAS domain"/>
    <property type="match status" value="1"/>
</dbReference>
<comment type="catalytic activity">
    <reaction evidence="1">
        <text>ATP + protein L-histidine = ADP + protein N-phospho-L-histidine.</text>
        <dbReference type="EC" id="2.7.13.3"/>
    </reaction>
</comment>
<dbReference type="Gene3D" id="3.40.50.2300">
    <property type="match status" value="1"/>
</dbReference>
<dbReference type="InterPro" id="IPR003594">
    <property type="entry name" value="HATPase_dom"/>
</dbReference>
<dbReference type="InterPro" id="IPR001789">
    <property type="entry name" value="Sig_transdc_resp-reg_receiver"/>
</dbReference>
<dbReference type="InterPro" id="IPR003661">
    <property type="entry name" value="HisK_dim/P_dom"/>
</dbReference>
<dbReference type="Pfam" id="PF02518">
    <property type="entry name" value="HATPase_c"/>
    <property type="match status" value="1"/>
</dbReference>
<dbReference type="Pfam" id="PF00512">
    <property type="entry name" value="HisKA"/>
    <property type="match status" value="1"/>
</dbReference>
<dbReference type="EMBL" id="CP067420">
    <property type="protein sequence ID" value="QQP91437.1"/>
    <property type="molecule type" value="Genomic_DNA"/>
</dbReference>
<evidence type="ECO:0000256" key="7">
    <source>
        <dbReference type="SAM" id="MobiDB-lite"/>
    </source>
</evidence>
<evidence type="ECO:0000256" key="2">
    <source>
        <dbReference type="ARBA" id="ARBA00012438"/>
    </source>
</evidence>
<feature type="modified residue" description="4-aspartylphosphate" evidence="6">
    <location>
        <position position="458"/>
    </location>
</feature>
<keyword evidence="11" id="KW-1185">Reference proteome</keyword>
<gene>
    <name evidence="10" type="ORF">IGS68_09625</name>
</gene>
<dbReference type="Gene3D" id="1.10.287.130">
    <property type="match status" value="1"/>
</dbReference>
<dbReference type="Gene3D" id="3.30.565.10">
    <property type="entry name" value="Histidine kinase-like ATPase, C-terminal domain"/>
    <property type="match status" value="1"/>
</dbReference>
<dbReference type="PANTHER" id="PTHR43047">
    <property type="entry name" value="TWO-COMPONENT HISTIDINE PROTEIN KINASE"/>
    <property type="match status" value="1"/>
</dbReference>
<evidence type="ECO:0000313" key="11">
    <source>
        <dbReference type="Proteomes" id="UP000595197"/>
    </source>
</evidence>
<dbReference type="EC" id="2.7.13.3" evidence="2"/>
<dbReference type="SUPFAM" id="SSF55874">
    <property type="entry name" value="ATPase domain of HSP90 chaperone/DNA topoisomerase II/histidine kinase"/>
    <property type="match status" value="1"/>
</dbReference>
<protein>
    <recommendedName>
        <fullName evidence="2">histidine kinase</fullName>
        <ecNumber evidence="2">2.7.13.3</ecNumber>
    </recommendedName>
</protein>
<keyword evidence="4" id="KW-0808">Transferase</keyword>
<dbReference type="InterPro" id="IPR036097">
    <property type="entry name" value="HisK_dim/P_sf"/>
</dbReference>
<dbReference type="SMART" id="SM00448">
    <property type="entry name" value="REC"/>
    <property type="match status" value="1"/>
</dbReference>